<keyword evidence="1" id="KW-0732">Signal</keyword>
<feature type="signal peptide" evidence="1">
    <location>
        <begin position="1"/>
        <end position="28"/>
    </location>
</feature>
<dbReference type="Proteomes" id="UP001596157">
    <property type="component" value="Unassembled WGS sequence"/>
</dbReference>
<accession>A0ABW0EYB4</accession>
<dbReference type="EMBL" id="JBHSKF010000023">
    <property type="protein sequence ID" value="MFC5291229.1"/>
    <property type="molecule type" value="Genomic_DNA"/>
</dbReference>
<organism evidence="2 3">
    <name type="scientific">Actinokineospora guangxiensis</name>
    <dbReference type="NCBI Taxonomy" id="1490288"/>
    <lineage>
        <taxon>Bacteria</taxon>
        <taxon>Bacillati</taxon>
        <taxon>Actinomycetota</taxon>
        <taxon>Actinomycetes</taxon>
        <taxon>Pseudonocardiales</taxon>
        <taxon>Pseudonocardiaceae</taxon>
        <taxon>Actinokineospora</taxon>
    </lineage>
</organism>
<evidence type="ECO:0008006" key="4">
    <source>
        <dbReference type="Google" id="ProtNLM"/>
    </source>
</evidence>
<name>A0ABW0EYB4_9PSEU</name>
<evidence type="ECO:0000313" key="3">
    <source>
        <dbReference type="Proteomes" id="UP001596157"/>
    </source>
</evidence>
<dbReference type="RefSeq" id="WP_378251145.1">
    <property type="nucleotide sequence ID" value="NZ_JBHSKF010000023.1"/>
</dbReference>
<feature type="chain" id="PRO_5046910773" description="Secreted protein" evidence="1">
    <location>
        <begin position="29"/>
        <end position="205"/>
    </location>
</feature>
<evidence type="ECO:0000256" key="1">
    <source>
        <dbReference type="SAM" id="SignalP"/>
    </source>
</evidence>
<proteinExistence type="predicted"/>
<gene>
    <name evidence="2" type="ORF">ACFPM7_29625</name>
</gene>
<evidence type="ECO:0000313" key="2">
    <source>
        <dbReference type="EMBL" id="MFC5291229.1"/>
    </source>
</evidence>
<protein>
    <recommendedName>
        <fullName evidence="4">Secreted protein</fullName>
    </recommendedName>
</protein>
<keyword evidence="3" id="KW-1185">Reference proteome</keyword>
<sequence length="205" mass="22427">MKNWVSAVVVVATTTLLPLLGSTSQASANPAGFTATKCVDFSYYQPFRTAIPVYGAWRDDDSMYTLVLHHSFCRGYPNANPSAKVAWFNASSRSHRYVSASQYGNFLIGDCINQSDPINTPTSAPIYTSCQFDVNYVRQDTTPAQGAVKVYAAYNQDPNRADEATGGYEILPGRILTRRYTMAVNPVNGCVYISGIGRTDPVACY</sequence>
<reference evidence="3" key="1">
    <citation type="journal article" date="2019" name="Int. J. Syst. Evol. Microbiol.">
        <title>The Global Catalogue of Microorganisms (GCM) 10K type strain sequencing project: providing services to taxonomists for standard genome sequencing and annotation.</title>
        <authorList>
            <consortium name="The Broad Institute Genomics Platform"/>
            <consortium name="The Broad Institute Genome Sequencing Center for Infectious Disease"/>
            <person name="Wu L."/>
            <person name="Ma J."/>
        </authorList>
    </citation>
    <scope>NUCLEOTIDE SEQUENCE [LARGE SCALE GENOMIC DNA]</scope>
    <source>
        <strain evidence="3">CCUG 59778</strain>
    </source>
</reference>
<comment type="caution">
    <text evidence="2">The sequence shown here is derived from an EMBL/GenBank/DDBJ whole genome shotgun (WGS) entry which is preliminary data.</text>
</comment>